<comment type="caution">
    <text evidence="2">The sequence shown here is derived from an EMBL/GenBank/DDBJ whole genome shotgun (WGS) entry which is preliminary data.</text>
</comment>
<dbReference type="Gene3D" id="3.40.30.10">
    <property type="entry name" value="Glutaredoxin"/>
    <property type="match status" value="1"/>
</dbReference>
<reference evidence="2 3" key="1">
    <citation type="submission" date="2024-04" db="EMBL/GenBank/DDBJ databases">
        <title>Tritrichomonas musculus Genome.</title>
        <authorList>
            <person name="Alves-Ferreira E."/>
            <person name="Grigg M."/>
            <person name="Lorenzi H."/>
            <person name="Galac M."/>
        </authorList>
    </citation>
    <scope>NUCLEOTIDE SEQUENCE [LARGE SCALE GENOMIC DNA]</scope>
    <source>
        <strain evidence="2 3">EAF2021</strain>
    </source>
</reference>
<keyword evidence="3" id="KW-1185">Reference proteome</keyword>
<organism evidence="2 3">
    <name type="scientific">Tritrichomonas musculus</name>
    <dbReference type="NCBI Taxonomy" id="1915356"/>
    <lineage>
        <taxon>Eukaryota</taxon>
        <taxon>Metamonada</taxon>
        <taxon>Parabasalia</taxon>
        <taxon>Tritrichomonadida</taxon>
        <taxon>Tritrichomonadidae</taxon>
        <taxon>Tritrichomonas</taxon>
    </lineage>
</organism>
<dbReference type="InterPro" id="IPR036249">
    <property type="entry name" value="Thioredoxin-like_sf"/>
</dbReference>
<accession>A0ABR2KI06</accession>
<evidence type="ECO:0000313" key="3">
    <source>
        <dbReference type="Proteomes" id="UP001470230"/>
    </source>
</evidence>
<evidence type="ECO:0000313" key="2">
    <source>
        <dbReference type="EMBL" id="KAK8890770.1"/>
    </source>
</evidence>
<feature type="domain" description="Thioredoxin" evidence="1">
    <location>
        <begin position="27"/>
        <end position="115"/>
    </location>
</feature>
<gene>
    <name evidence="2" type="ORF">M9Y10_035555</name>
</gene>
<dbReference type="SUPFAM" id="SSF52833">
    <property type="entry name" value="Thioredoxin-like"/>
    <property type="match status" value="1"/>
</dbReference>
<dbReference type="Pfam" id="PF00085">
    <property type="entry name" value="Thioredoxin"/>
    <property type="match status" value="1"/>
</dbReference>
<dbReference type="PANTHER" id="PTHR10438:SF468">
    <property type="entry name" value="THIOREDOXIN-1-RELATED"/>
    <property type="match status" value="1"/>
</dbReference>
<dbReference type="InterPro" id="IPR050620">
    <property type="entry name" value="Thioredoxin_H-type-like"/>
</dbReference>
<dbReference type="CDD" id="cd02947">
    <property type="entry name" value="TRX_family"/>
    <property type="match status" value="1"/>
</dbReference>
<dbReference type="Proteomes" id="UP001470230">
    <property type="component" value="Unassembled WGS sequence"/>
</dbReference>
<protein>
    <submittedName>
        <fullName evidence="2">Thioredoxin domain-containing protein 2</fullName>
    </submittedName>
</protein>
<dbReference type="PANTHER" id="PTHR10438">
    <property type="entry name" value="THIOREDOXIN"/>
    <property type="match status" value="1"/>
</dbReference>
<dbReference type="InterPro" id="IPR013766">
    <property type="entry name" value="Thioredoxin_domain"/>
</dbReference>
<proteinExistence type="predicted"/>
<dbReference type="EMBL" id="JAPFFF010000005">
    <property type="protein sequence ID" value="KAK8890770.1"/>
    <property type="molecule type" value="Genomic_DNA"/>
</dbReference>
<sequence length="129" mass="14920">MFSTKNLPETLSISNFHDFNGNLNDLKHIISVNKGIKVIEFNEKWDPLCERFARRLKNVAAMNPDVTFLSINMEENYELISHYPISSVPHLKFIISDGENNFQEVDQAIGSNANNVQKKIENIRKNYSY</sequence>
<evidence type="ECO:0000259" key="1">
    <source>
        <dbReference type="Pfam" id="PF00085"/>
    </source>
</evidence>
<name>A0ABR2KI06_9EUKA</name>